<keyword evidence="4 5" id="KW-0472">Membrane</keyword>
<keyword evidence="3 5" id="KW-1133">Transmembrane helix</keyword>
<sequence length="145" mass="16505">MNNVIRNLLISDPLWLFSRLLVTFVFWYDAAGFIVNFNGTKAMMAGFGFHPETLYALLTIVVELIGCLFILFDRYVWLGAGMLSVFTFLTIILVHDFWNMSGIEALNAKLESEEHLTVIGGMIVVSILSVIRREWCLLKDARPAR</sequence>
<dbReference type="InterPro" id="IPR032808">
    <property type="entry name" value="DoxX"/>
</dbReference>
<reference evidence="6" key="2">
    <citation type="submission" date="2018-01" db="EMBL/GenBank/DDBJ databases">
        <title>FDA dAtabase for Regulatory Grade micrObial Sequences (FDA-ARGOS): Supporting development and validation of Infectious Disease Dx tests.</title>
        <authorList>
            <person name="Hoffmann M."/>
            <person name="Allard M."/>
            <person name="Evans P."/>
            <person name="Brown E."/>
            <person name="Tallon L."/>
            <person name="Sadzewicz L."/>
            <person name="Sengamalay N."/>
            <person name="Ott S."/>
            <person name="Godinez A."/>
            <person name="Nagaraj S."/>
            <person name="Vyas G."/>
            <person name="Aluvathingal J."/>
            <person name="Nadendla S."/>
            <person name="Geyer C."/>
            <person name="Sichtig H."/>
        </authorList>
    </citation>
    <scope>NUCLEOTIDE SEQUENCE</scope>
    <source>
        <strain evidence="6">ATCC 33809</strain>
    </source>
</reference>
<evidence type="ECO:0000256" key="5">
    <source>
        <dbReference type="SAM" id="Phobius"/>
    </source>
</evidence>
<dbReference type="GeneID" id="29386136"/>
<dbReference type="KEGG" id="vfl:AL536_11180"/>
<dbReference type="GO" id="GO:0016020">
    <property type="term" value="C:membrane"/>
    <property type="evidence" value="ECO:0007669"/>
    <property type="project" value="UniProtKB-SubCell"/>
</dbReference>
<keyword evidence="2 5" id="KW-0812">Transmembrane</keyword>
<organism evidence="7 9">
    <name type="scientific">Vibrio fluvialis</name>
    <dbReference type="NCBI Taxonomy" id="676"/>
    <lineage>
        <taxon>Bacteria</taxon>
        <taxon>Pseudomonadati</taxon>
        <taxon>Pseudomonadota</taxon>
        <taxon>Gammaproteobacteria</taxon>
        <taxon>Vibrionales</taxon>
        <taxon>Vibrionaceae</taxon>
        <taxon>Vibrio</taxon>
    </lineage>
</organism>
<evidence type="ECO:0000313" key="9">
    <source>
        <dbReference type="Proteomes" id="UP000254626"/>
    </source>
</evidence>
<feature type="transmembrane region" description="Helical" evidence="5">
    <location>
        <begin position="14"/>
        <end position="34"/>
    </location>
</feature>
<dbReference type="EMBL" id="CP014035">
    <property type="protein sequence ID" value="AMF94056.1"/>
    <property type="molecule type" value="Genomic_DNA"/>
</dbReference>
<reference evidence="8" key="1">
    <citation type="submission" date="2015-12" db="EMBL/GenBank/DDBJ databases">
        <title>FDA dAtabase for Regulatory Grade micrObial Sequences (FDA-ARGOS): Supporting development and validation of Infectious Disease Dx tests.</title>
        <authorList>
            <person name="Hoffmann M."/>
            <person name="Allard M."/>
            <person name="Evans P."/>
            <person name="Brown E."/>
            <person name="Tallon L.J."/>
            <person name="Sadzewicz L."/>
            <person name="Sengamalay N."/>
            <person name="Ott S."/>
            <person name="Godinez A."/>
            <person name="Nagaraj S."/>
            <person name="Vyas G."/>
            <person name="Aluvathingal J."/>
            <person name="Nadendla S."/>
            <person name="Geyer C."/>
            <person name="Sichtig H."/>
        </authorList>
    </citation>
    <scope>NUCLEOTIDE SEQUENCE [LARGE SCALE GENOMIC DNA]</scope>
    <source>
        <strain evidence="8">ATCC 33809</strain>
    </source>
</reference>
<protein>
    <submittedName>
        <fullName evidence="6 7">DoxX</fullName>
    </submittedName>
</protein>
<evidence type="ECO:0000256" key="1">
    <source>
        <dbReference type="ARBA" id="ARBA00004141"/>
    </source>
</evidence>
<feature type="transmembrane region" description="Helical" evidence="5">
    <location>
        <begin position="115"/>
        <end position="132"/>
    </location>
</feature>
<name>A0AAX2LLT9_VIBFL</name>
<gene>
    <name evidence="6" type="ORF">AL536_11180</name>
    <name evidence="7" type="ORF">NCTC11327_00967</name>
</gene>
<evidence type="ECO:0000256" key="2">
    <source>
        <dbReference type="ARBA" id="ARBA00022692"/>
    </source>
</evidence>
<feature type="transmembrane region" description="Helical" evidence="5">
    <location>
        <begin position="54"/>
        <end position="72"/>
    </location>
</feature>
<dbReference type="EMBL" id="UHIP01000001">
    <property type="protein sequence ID" value="SUP22202.1"/>
    <property type="molecule type" value="Genomic_DNA"/>
</dbReference>
<comment type="subcellular location">
    <subcellularLocation>
        <location evidence="1">Membrane</location>
        <topology evidence="1">Multi-pass membrane protein</topology>
    </subcellularLocation>
</comment>
<dbReference type="AlphaFoldDB" id="A0AAX2LLT9"/>
<evidence type="ECO:0000313" key="7">
    <source>
        <dbReference type="EMBL" id="SUP22202.1"/>
    </source>
</evidence>
<evidence type="ECO:0000256" key="3">
    <source>
        <dbReference type="ARBA" id="ARBA00022989"/>
    </source>
</evidence>
<evidence type="ECO:0000256" key="4">
    <source>
        <dbReference type="ARBA" id="ARBA00023136"/>
    </source>
</evidence>
<feature type="transmembrane region" description="Helical" evidence="5">
    <location>
        <begin position="77"/>
        <end position="95"/>
    </location>
</feature>
<dbReference type="Proteomes" id="UP000057088">
    <property type="component" value="Chromosome 2"/>
</dbReference>
<reference evidence="7 9" key="3">
    <citation type="submission" date="2018-06" db="EMBL/GenBank/DDBJ databases">
        <authorList>
            <consortium name="Pathogen Informatics"/>
            <person name="Doyle S."/>
        </authorList>
    </citation>
    <scope>NUCLEOTIDE SEQUENCE [LARGE SCALE GENOMIC DNA]</scope>
    <source>
        <strain evidence="7 9">NCTC11327</strain>
    </source>
</reference>
<dbReference type="RefSeq" id="WP_051141187.1">
    <property type="nucleotide sequence ID" value="NZ_AP028128.1"/>
</dbReference>
<dbReference type="Proteomes" id="UP000254626">
    <property type="component" value="Unassembled WGS sequence"/>
</dbReference>
<dbReference type="Pfam" id="PF07681">
    <property type="entry name" value="DoxX"/>
    <property type="match status" value="1"/>
</dbReference>
<accession>A0AAX2LLT9</accession>
<keyword evidence="8" id="KW-1185">Reference proteome</keyword>
<evidence type="ECO:0000313" key="6">
    <source>
        <dbReference type="EMBL" id="AMF94056.1"/>
    </source>
</evidence>
<proteinExistence type="predicted"/>
<evidence type="ECO:0000313" key="8">
    <source>
        <dbReference type="Proteomes" id="UP000057088"/>
    </source>
</evidence>